<name>A0ABV2KAL4_SPOPS</name>
<organism evidence="2 3">
    <name type="scientific">Sporosarcina psychrophila</name>
    <name type="common">Bacillus psychrophilus</name>
    <dbReference type="NCBI Taxonomy" id="1476"/>
    <lineage>
        <taxon>Bacteria</taxon>
        <taxon>Bacillati</taxon>
        <taxon>Bacillota</taxon>
        <taxon>Bacilli</taxon>
        <taxon>Bacillales</taxon>
        <taxon>Caryophanaceae</taxon>
        <taxon>Sporosarcina</taxon>
    </lineage>
</organism>
<dbReference type="Pfam" id="PF01381">
    <property type="entry name" value="HTH_3"/>
    <property type="match status" value="1"/>
</dbReference>
<dbReference type="InterPro" id="IPR010982">
    <property type="entry name" value="Lambda_DNA-bd_dom_sf"/>
</dbReference>
<reference evidence="2 3" key="1">
    <citation type="submission" date="2024-06" db="EMBL/GenBank/DDBJ databases">
        <title>Sorghum-associated microbial communities from plants grown in Nebraska, USA.</title>
        <authorList>
            <person name="Schachtman D."/>
        </authorList>
    </citation>
    <scope>NUCLEOTIDE SEQUENCE [LARGE SCALE GENOMIC DNA]</scope>
    <source>
        <strain evidence="2 3">1288</strain>
    </source>
</reference>
<dbReference type="SMART" id="SM00530">
    <property type="entry name" value="HTH_XRE"/>
    <property type="match status" value="1"/>
</dbReference>
<dbReference type="SUPFAM" id="SSF47413">
    <property type="entry name" value="lambda repressor-like DNA-binding domains"/>
    <property type="match status" value="1"/>
</dbReference>
<dbReference type="Proteomes" id="UP001549104">
    <property type="component" value="Unassembled WGS sequence"/>
</dbReference>
<sequence length="80" mass="9172">MVVKMTLRAARVNAGMTLVASSKQLCVNKDTLSKYERDSSNIPRSLLVKIENLYNVNTNDIFFGNESEFFRIKRKVTEKV</sequence>
<gene>
    <name evidence="2" type="ORF">ABIC55_003242</name>
</gene>
<evidence type="ECO:0000313" key="3">
    <source>
        <dbReference type="Proteomes" id="UP001549104"/>
    </source>
</evidence>
<dbReference type="PROSITE" id="PS50943">
    <property type="entry name" value="HTH_CROC1"/>
    <property type="match status" value="1"/>
</dbReference>
<evidence type="ECO:0000259" key="1">
    <source>
        <dbReference type="PROSITE" id="PS50943"/>
    </source>
</evidence>
<dbReference type="Gene3D" id="1.10.260.40">
    <property type="entry name" value="lambda repressor-like DNA-binding domains"/>
    <property type="match status" value="1"/>
</dbReference>
<evidence type="ECO:0000313" key="2">
    <source>
        <dbReference type="EMBL" id="MET3658125.1"/>
    </source>
</evidence>
<dbReference type="EMBL" id="JBEPME010000005">
    <property type="protein sequence ID" value="MET3658125.1"/>
    <property type="molecule type" value="Genomic_DNA"/>
</dbReference>
<feature type="domain" description="HTH cro/C1-type" evidence="1">
    <location>
        <begin position="7"/>
        <end position="61"/>
    </location>
</feature>
<dbReference type="InterPro" id="IPR001387">
    <property type="entry name" value="Cro/C1-type_HTH"/>
</dbReference>
<accession>A0ABV2KAL4</accession>
<protein>
    <submittedName>
        <fullName evidence="2">Transcriptional regulator with XRE-family HTH domain</fullName>
    </submittedName>
</protein>
<keyword evidence="3" id="KW-1185">Reference proteome</keyword>
<comment type="caution">
    <text evidence="2">The sequence shown here is derived from an EMBL/GenBank/DDBJ whole genome shotgun (WGS) entry which is preliminary data.</text>
</comment>
<dbReference type="CDD" id="cd00093">
    <property type="entry name" value="HTH_XRE"/>
    <property type="match status" value="1"/>
</dbReference>
<proteinExistence type="predicted"/>